<dbReference type="GO" id="GO:0008061">
    <property type="term" value="F:chitin binding"/>
    <property type="evidence" value="ECO:0007669"/>
    <property type="project" value="InterPro"/>
</dbReference>
<evidence type="ECO:0000256" key="1">
    <source>
        <dbReference type="SAM" id="MobiDB-lite"/>
    </source>
</evidence>
<dbReference type="WBParaSite" id="PSAMB.scaffold10size141368.g8.t1">
    <property type="protein sequence ID" value="PSAMB.scaffold10size141368.g8.t1"/>
    <property type="gene ID" value="PSAMB.scaffold10size141368.g8"/>
</dbReference>
<feature type="compositionally biased region" description="Pro residues" evidence="1">
    <location>
        <begin position="478"/>
        <end position="500"/>
    </location>
</feature>
<dbReference type="SUPFAM" id="SSF57625">
    <property type="entry name" value="Invertebrate chitin-binding proteins"/>
    <property type="match status" value="1"/>
</dbReference>
<proteinExistence type="predicted"/>
<feature type="chain" id="PRO_5036995716" evidence="2">
    <location>
        <begin position="18"/>
        <end position="758"/>
    </location>
</feature>
<protein>
    <submittedName>
        <fullName evidence="4">Chitin-binding type-2 domain-containing protein</fullName>
    </submittedName>
</protein>
<dbReference type="AlphaFoldDB" id="A0A914UMU2"/>
<organism evidence="3 4">
    <name type="scientific">Plectus sambesii</name>
    <dbReference type="NCBI Taxonomy" id="2011161"/>
    <lineage>
        <taxon>Eukaryota</taxon>
        <taxon>Metazoa</taxon>
        <taxon>Ecdysozoa</taxon>
        <taxon>Nematoda</taxon>
        <taxon>Chromadorea</taxon>
        <taxon>Plectida</taxon>
        <taxon>Plectina</taxon>
        <taxon>Plectoidea</taxon>
        <taxon>Plectidae</taxon>
        <taxon>Plectus</taxon>
    </lineage>
</organism>
<evidence type="ECO:0000313" key="3">
    <source>
        <dbReference type="Proteomes" id="UP000887566"/>
    </source>
</evidence>
<feature type="signal peptide" evidence="2">
    <location>
        <begin position="1"/>
        <end position="17"/>
    </location>
</feature>
<sequence length="758" mass="81074">MCRVAVHALLFTLGVAARNHGNDVIFTNEPCDAFSQGTKFRPVDGDSTRYKQCGPVGYFWILPCASGTLFSIAHRACVPPDATPPPPTTAEPMTITTSITSPPIFPTASGSLSTTTSAPDLVVFPLQNITNVPSNGASIVDNFPGLSPRLVSEFEGAMVDFMMKKGQLASAAALSTTTQQTPTTDGSDQMLMPAATLTNGYQQSTPSPTEKTIANFYTTVRQTLLPFVVEPLLASSATTTESPTLKIKDIGSSSTIAEYGFAIVDDRSPRIDSPASSFLPGLMPAAPQPAIEEYFFTTDLPPLSTPASNEAKGETLLVAPLDDRPRFPLMTTTAAPMTKVRLFRGCEIGASCPFGSEANELFCYHPTDSHGYLHCTPGSDKQGEWVERFCPDTLVFMGDRCENALTSTDLQTLPPHIHQVTMPPFTVSAPPYQWQPEAPRSTRPPTIAPQAANGWTVHPPLLPAATSKRPLFPRVHPFDPPPGVMPRVRPPPPPPPPQLPPELARPLPPSPVATLPRTIDPAIASVENELLHKIDALRSLQVVGGGEGGQPPQGQQPMGPSVTREQVELAQRELIEKFRAVEQLESQGRMFPGFPPSDFHALPPPVATFSQDLEPLARRIAEYLAAQHPSTLAALMQSPGSVSAALQTGGAWAKELPGYLPKLADAALSGFARMKMAPLSDDTLIESADFSTDPTVNGACSQLQQLAADSKEPSAFFMCVATPTNSDQAGNEKKGGGRWIRMLCSVGQVYKPADSVCE</sequence>
<dbReference type="InterPro" id="IPR036508">
    <property type="entry name" value="Chitin-bd_dom_sf"/>
</dbReference>
<feature type="region of interest" description="Disordered" evidence="1">
    <location>
        <begin position="458"/>
        <end position="507"/>
    </location>
</feature>
<accession>A0A914UMU2</accession>
<name>A0A914UMU2_9BILA</name>
<dbReference type="Proteomes" id="UP000887566">
    <property type="component" value="Unplaced"/>
</dbReference>
<evidence type="ECO:0000256" key="2">
    <source>
        <dbReference type="SAM" id="SignalP"/>
    </source>
</evidence>
<keyword evidence="2" id="KW-0732">Signal</keyword>
<evidence type="ECO:0000313" key="4">
    <source>
        <dbReference type="WBParaSite" id="PSAMB.scaffold10size141368.g8.t1"/>
    </source>
</evidence>
<keyword evidence="3" id="KW-1185">Reference proteome</keyword>
<reference evidence="4" key="1">
    <citation type="submission" date="2022-11" db="UniProtKB">
        <authorList>
            <consortium name="WormBaseParasite"/>
        </authorList>
    </citation>
    <scope>IDENTIFICATION</scope>
</reference>
<dbReference type="Pfam" id="PF17380">
    <property type="entry name" value="DUF5401"/>
    <property type="match status" value="2"/>
</dbReference>